<accession>A0AAI9SSX4</accession>
<evidence type="ECO:0000313" key="4">
    <source>
        <dbReference type="Proteomes" id="UP001202479"/>
    </source>
</evidence>
<dbReference type="PANTHER" id="PTHR28208">
    <property type="entry name" value="PHOSPHATIDATE PHOSPHATASE APP1"/>
    <property type="match status" value="1"/>
</dbReference>
<dbReference type="InterPro" id="IPR017210">
    <property type="entry name" value="APP1"/>
</dbReference>
<dbReference type="InterPro" id="IPR019236">
    <property type="entry name" value="APP1_cat"/>
</dbReference>
<reference evidence="3" key="1">
    <citation type="journal article" date="2022" name="DNA Res.">
        <title>Genome analysis of five recently described species of the CUG-Ser clade uncovers Candida theae as a new hybrid lineage with pathogenic potential in the Candida parapsilosis species complex.</title>
        <authorList>
            <person name="Mixao V."/>
            <person name="Del Olmo V."/>
            <person name="Hegedusova E."/>
            <person name="Saus E."/>
            <person name="Pryszcz L."/>
            <person name="Cillingova A."/>
            <person name="Nosek J."/>
            <person name="Gabaldon T."/>
        </authorList>
    </citation>
    <scope>NUCLEOTIDE SEQUENCE</scope>
    <source>
        <strain evidence="3">CBS 10844</strain>
    </source>
</reference>
<feature type="compositionally biased region" description="Low complexity" evidence="1">
    <location>
        <begin position="132"/>
        <end position="149"/>
    </location>
</feature>
<feature type="compositionally biased region" description="Polar residues" evidence="1">
    <location>
        <begin position="549"/>
        <end position="563"/>
    </location>
</feature>
<keyword evidence="4" id="KW-1185">Reference proteome</keyword>
<sequence length="663" mass="73821">MSRRQRLIGLAKTTRDNYIPKITTSVSSVAAGASKAFTNPGEIYDKNGRVLLPEDATIQLYPTYTRYRHNKYHVDVAGWVSAPGSLTNRRNRMLLTVIRKTMRQRDGQTANQEIEKLEHDANLNQEIFNPNSQSSSSSSDTESITSSGSEPSTNSLEISATSDDTMKQRIAAFFAKSIPNTELKILIGSENASQKLNDATVYTDDTGYFAATIAVDYKPSIISATSTITETVFAFQSILLYPNTGIGIISDIDDTVKMTGITGDKRLMLRNLLVEDFESWSIPPIIKWYAELYKKEQVDFFYVSNSPWQLFNSIQSYLRISGLPAGTIHLKKWVGNIISSLLEPSQSRKKRTLSKILDDFPEKKFICIGDSGEQDLEAYVDLARAYRNQVISINIRYVENTFSDDDDQRIYKEVLRLIARKRKQKFMSSSSSSSSSTTATTATTATTTNTTNTTTTANTANTTNTTTIREGTKKKFAQSNFPPKPSRAAQSHVEDLIDLETPVLPPRKVSPMVPKKPASLKGEPLDKTVQSQPLSSGISLHGKVVAANDSTADTSKPPSSNIASDGHWMVGENLPPLPPRRSRSPKIKQGDQDLYDELDDICSSPGFLDLEETDKKGANWIRRIIMAIHALRDTDTTINIFMDHDEEFFKNSCSHVDEILRVK</sequence>
<evidence type="ECO:0000313" key="3">
    <source>
        <dbReference type="EMBL" id="KAI3402507.2"/>
    </source>
</evidence>
<dbReference type="GeneID" id="73382214"/>
<dbReference type="PANTHER" id="PTHR28208:SF3">
    <property type="entry name" value="PHOSPHATIDATE PHOSPHATASE APP1"/>
    <property type="match status" value="1"/>
</dbReference>
<dbReference type="PIRSF" id="PIRSF037464">
    <property type="entry name" value="UCP037464_APP1"/>
    <property type="match status" value="1"/>
</dbReference>
<dbReference type="InterPro" id="IPR052935">
    <property type="entry name" value="Mg2+_PAP"/>
</dbReference>
<name>A0AAI9SSX4_9ASCO</name>
<protein>
    <recommendedName>
        <fullName evidence="2">Phosphatidate phosphatase APP1 catalytic domain-containing protein</fullName>
    </recommendedName>
</protein>
<dbReference type="Proteomes" id="UP001202479">
    <property type="component" value="Unassembled WGS sequence"/>
</dbReference>
<dbReference type="AlphaFoldDB" id="A0AAI9SSX4"/>
<dbReference type="GO" id="GO:0008195">
    <property type="term" value="F:phosphatidate phosphatase activity"/>
    <property type="evidence" value="ECO:0007669"/>
    <property type="project" value="InterPro"/>
</dbReference>
<feature type="region of interest" description="Disordered" evidence="1">
    <location>
        <begin position="127"/>
        <end position="157"/>
    </location>
</feature>
<feature type="domain" description="Phosphatidate phosphatase APP1 catalytic" evidence="2">
    <location>
        <begin position="246"/>
        <end position="396"/>
    </location>
</feature>
<feature type="compositionally biased region" description="Low complexity" evidence="1">
    <location>
        <begin position="428"/>
        <end position="467"/>
    </location>
</feature>
<evidence type="ECO:0000256" key="1">
    <source>
        <dbReference type="SAM" id="MobiDB-lite"/>
    </source>
</evidence>
<dbReference type="GO" id="GO:0030479">
    <property type="term" value="C:actin cortical patch"/>
    <property type="evidence" value="ECO:0007669"/>
    <property type="project" value="TreeGrafter"/>
</dbReference>
<dbReference type="Pfam" id="PF09949">
    <property type="entry name" value="APP1_cat"/>
    <property type="match status" value="1"/>
</dbReference>
<dbReference type="RefSeq" id="XP_049178254.1">
    <property type="nucleotide sequence ID" value="XM_049326056.1"/>
</dbReference>
<dbReference type="EMBL" id="JAHUZD010000143">
    <property type="protein sequence ID" value="KAI3402507.2"/>
    <property type="molecule type" value="Genomic_DNA"/>
</dbReference>
<comment type="caution">
    <text evidence="3">The sequence shown here is derived from an EMBL/GenBank/DDBJ whole genome shotgun (WGS) entry which is preliminary data.</text>
</comment>
<feature type="region of interest" description="Disordered" evidence="1">
    <location>
        <begin position="426"/>
        <end position="491"/>
    </location>
</feature>
<feature type="region of interest" description="Disordered" evidence="1">
    <location>
        <begin position="549"/>
        <end position="587"/>
    </location>
</feature>
<feature type="region of interest" description="Disordered" evidence="1">
    <location>
        <begin position="505"/>
        <end position="536"/>
    </location>
</feature>
<evidence type="ECO:0000259" key="2">
    <source>
        <dbReference type="Pfam" id="PF09949"/>
    </source>
</evidence>
<gene>
    <name evidence="3" type="ORF">KGF56_004599</name>
</gene>
<organism evidence="3 4">
    <name type="scientific">Candida oxycetoniae</name>
    <dbReference type="NCBI Taxonomy" id="497107"/>
    <lineage>
        <taxon>Eukaryota</taxon>
        <taxon>Fungi</taxon>
        <taxon>Dikarya</taxon>
        <taxon>Ascomycota</taxon>
        <taxon>Saccharomycotina</taxon>
        <taxon>Pichiomycetes</taxon>
        <taxon>Debaryomycetaceae</taxon>
        <taxon>Candida/Lodderomyces clade</taxon>
        <taxon>Candida</taxon>
    </lineage>
</organism>
<proteinExistence type="predicted"/>